<dbReference type="Pfam" id="PF00122">
    <property type="entry name" value="E1-E2_ATPase"/>
    <property type="match status" value="1"/>
</dbReference>
<dbReference type="SFLD" id="SFLDS00003">
    <property type="entry name" value="Haloacid_Dehalogenase"/>
    <property type="match status" value="1"/>
</dbReference>
<keyword evidence="6 11" id="KW-0547">Nucleotide-binding</keyword>
<comment type="similarity">
    <text evidence="2 11">Belongs to the cation transport ATPase (P-type) (TC 3.A.3) family. Type IB subfamily.</text>
</comment>
<evidence type="ECO:0000313" key="14">
    <source>
        <dbReference type="Proteomes" id="UP000526184"/>
    </source>
</evidence>
<dbReference type="EMBL" id="JABMKT010000002">
    <property type="protein sequence ID" value="NYV27408.1"/>
    <property type="molecule type" value="Genomic_DNA"/>
</dbReference>
<dbReference type="SFLD" id="SFLDF00027">
    <property type="entry name" value="p-type_atpase"/>
    <property type="match status" value="1"/>
</dbReference>
<dbReference type="Gene3D" id="2.70.150.10">
    <property type="entry name" value="Calcium-transporting ATPase, cytoplasmic transduction domain A"/>
    <property type="match status" value="1"/>
</dbReference>
<dbReference type="OrthoDB" id="9813266at2"/>
<dbReference type="InterPro" id="IPR023299">
    <property type="entry name" value="ATPase_P-typ_cyto_dom_N"/>
</dbReference>
<evidence type="ECO:0000256" key="6">
    <source>
        <dbReference type="ARBA" id="ARBA00022741"/>
    </source>
</evidence>
<protein>
    <submittedName>
        <fullName evidence="13">Copper-translocating P-type ATPase</fullName>
    </submittedName>
</protein>
<dbReference type="CDD" id="cd02094">
    <property type="entry name" value="P-type_ATPase_Cu-like"/>
    <property type="match status" value="1"/>
</dbReference>
<feature type="transmembrane region" description="Helical" evidence="11">
    <location>
        <begin position="667"/>
        <end position="690"/>
    </location>
</feature>
<feature type="transmembrane region" description="Helical" evidence="11">
    <location>
        <begin position="116"/>
        <end position="137"/>
    </location>
</feature>
<comment type="caution">
    <text evidence="13">The sequence shown here is derived from an EMBL/GenBank/DDBJ whole genome shotgun (WGS) entry which is preliminary data.</text>
</comment>
<evidence type="ECO:0000256" key="5">
    <source>
        <dbReference type="ARBA" id="ARBA00022723"/>
    </source>
</evidence>
<feature type="transmembrane region" description="Helical" evidence="11">
    <location>
        <begin position="90"/>
        <end position="110"/>
    </location>
</feature>
<keyword evidence="3" id="KW-0813">Transport</keyword>
<feature type="transmembrane region" description="Helical" evidence="11">
    <location>
        <begin position="176"/>
        <end position="194"/>
    </location>
</feature>
<dbReference type="PRINTS" id="PR00119">
    <property type="entry name" value="CATATPASE"/>
</dbReference>
<dbReference type="Pfam" id="PF00702">
    <property type="entry name" value="Hydrolase"/>
    <property type="match status" value="1"/>
</dbReference>
<dbReference type="GO" id="GO:0005507">
    <property type="term" value="F:copper ion binding"/>
    <property type="evidence" value="ECO:0007669"/>
    <property type="project" value="TreeGrafter"/>
</dbReference>
<dbReference type="GO" id="GO:0012505">
    <property type="term" value="C:endomembrane system"/>
    <property type="evidence" value="ECO:0007669"/>
    <property type="project" value="UniProtKB-SubCell"/>
</dbReference>
<dbReference type="InterPro" id="IPR017969">
    <property type="entry name" value="Heavy-metal-associated_CS"/>
</dbReference>
<evidence type="ECO:0000256" key="7">
    <source>
        <dbReference type="ARBA" id="ARBA00022840"/>
    </source>
</evidence>
<dbReference type="PROSITE" id="PS01047">
    <property type="entry name" value="HMA_1"/>
    <property type="match status" value="1"/>
</dbReference>
<evidence type="ECO:0000256" key="10">
    <source>
        <dbReference type="ARBA" id="ARBA00023136"/>
    </source>
</evidence>
<dbReference type="InterPro" id="IPR008250">
    <property type="entry name" value="ATPase_P-typ_transduc_dom_A_sf"/>
</dbReference>
<evidence type="ECO:0000256" key="4">
    <source>
        <dbReference type="ARBA" id="ARBA00022692"/>
    </source>
</evidence>
<dbReference type="AlphaFoldDB" id="A0A7Z0PES2"/>
<dbReference type="NCBIfam" id="TIGR01511">
    <property type="entry name" value="ATPase-IB1_Cu"/>
    <property type="match status" value="1"/>
</dbReference>
<keyword evidence="7 11" id="KW-0067">ATP-binding</keyword>
<feature type="transmembrane region" description="Helical" evidence="11">
    <location>
        <begin position="362"/>
        <end position="386"/>
    </location>
</feature>
<dbReference type="SUPFAM" id="SSF55008">
    <property type="entry name" value="HMA, heavy metal-associated domain"/>
    <property type="match status" value="1"/>
</dbReference>
<dbReference type="SFLD" id="SFLDG00002">
    <property type="entry name" value="C1.7:_P-type_atpase_like"/>
    <property type="match status" value="1"/>
</dbReference>
<accession>A0A7Z0PES2</accession>
<evidence type="ECO:0000313" key="13">
    <source>
        <dbReference type="EMBL" id="NYV27408.1"/>
    </source>
</evidence>
<dbReference type="GO" id="GO:0005886">
    <property type="term" value="C:plasma membrane"/>
    <property type="evidence" value="ECO:0007669"/>
    <property type="project" value="UniProtKB-SubCell"/>
</dbReference>
<dbReference type="GO" id="GO:0055070">
    <property type="term" value="P:copper ion homeostasis"/>
    <property type="evidence" value="ECO:0007669"/>
    <property type="project" value="TreeGrafter"/>
</dbReference>
<dbReference type="InterPro" id="IPR036412">
    <property type="entry name" value="HAD-like_sf"/>
</dbReference>
<dbReference type="InterPro" id="IPR027256">
    <property type="entry name" value="P-typ_ATPase_IB"/>
</dbReference>
<keyword evidence="14" id="KW-1185">Reference proteome</keyword>
<keyword evidence="11" id="KW-1003">Cell membrane</keyword>
<proteinExistence type="inferred from homology"/>
<dbReference type="GO" id="GO:0016887">
    <property type="term" value="F:ATP hydrolysis activity"/>
    <property type="evidence" value="ECO:0007669"/>
    <property type="project" value="InterPro"/>
</dbReference>
<dbReference type="RefSeq" id="WP_067322887.1">
    <property type="nucleotide sequence ID" value="NZ_CBCRWS010000013.1"/>
</dbReference>
<evidence type="ECO:0000256" key="3">
    <source>
        <dbReference type="ARBA" id="ARBA00022448"/>
    </source>
</evidence>
<evidence type="ECO:0000256" key="11">
    <source>
        <dbReference type="RuleBase" id="RU362081"/>
    </source>
</evidence>
<dbReference type="InterPro" id="IPR036163">
    <property type="entry name" value="HMA_dom_sf"/>
</dbReference>
<dbReference type="SUPFAM" id="SSF81665">
    <property type="entry name" value="Calcium ATPase, transmembrane domain M"/>
    <property type="match status" value="1"/>
</dbReference>
<evidence type="ECO:0000256" key="9">
    <source>
        <dbReference type="ARBA" id="ARBA00022989"/>
    </source>
</evidence>
<dbReference type="SUPFAM" id="SSF81653">
    <property type="entry name" value="Calcium ATPase, transduction domain A"/>
    <property type="match status" value="1"/>
</dbReference>
<name>A0A7Z0PES2_9FUSO</name>
<dbReference type="PRINTS" id="PR00941">
    <property type="entry name" value="CDATPASE"/>
</dbReference>
<sequence>MKRQKFNITGMHCTNCSLNITKNIEKKDGIENVNINLITSKMSVIYDENKVDNDMIIETVKKLGFGIEVEENINTQNIEKKEKNYDIYKLVISIFFSLIIMYISMGHMLGFKPVKFSTILQILISSFIMIFYYKYYISGIRSLLNKNSNMLTLISVSTLSAYIYSIISVLTKKNDIYFESIVVILTLVSIGKFVESKIKKNASDTIYKMMDLTPKKAVIIKGGKEILIEVEELEVGDEVLVKSGEIIACDGSVIEGKGYVNESSITGESKLIEKNINDQVISSSILEKGYIIIKVEKENKDTVISKIINLVEEATSSKPPISKLADKISGILVPIIFCIAILTLILSILFGVKLSDAINRSISVLVISCPCALGIATPISIMVGSLKGAKMGILFKSAELLEIIKDSTVILFDKTGTLTKGKPKVIDFINLTENNEIYDYIYSIEKKSEHHLANSIVNFFNDKNYLNLDIEEFIQHEGRGISSKINGKKILIGNVKMMRENNVELDDYLVDIKNYSNEGKTIILVSIDYKLSSLITIADEIRDDAKLTIEKIKSLGIRPIMLTGDNEGTAKYVGKNVGIDEIYYGLLPNEKYKILLNLQKNNKVIMVGDGINDAPALAKSDVGISIGGSTDIAMEISDIVLIRQKLIDIVNAIYLSISVIKNIKISLFWAFIYNFIGVAMATGIFSKYGINLNPMFAAFAMSMSSICVLLNAMTLNFFKGVK</sequence>
<keyword evidence="10 11" id="KW-0472">Membrane</keyword>
<feature type="transmembrane region" description="Helical" evidence="11">
    <location>
        <begin position="328"/>
        <end position="350"/>
    </location>
</feature>
<dbReference type="GO" id="GO:0005524">
    <property type="term" value="F:ATP binding"/>
    <property type="evidence" value="ECO:0007669"/>
    <property type="project" value="UniProtKB-UniRule"/>
</dbReference>
<evidence type="ECO:0000256" key="8">
    <source>
        <dbReference type="ARBA" id="ARBA00022967"/>
    </source>
</evidence>
<dbReference type="InterPro" id="IPR006121">
    <property type="entry name" value="HMA_dom"/>
</dbReference>
<dbReference type="Pfam" id="PF00403">
    <property type="entry name" value="HMA"/>
    <property type="match status" value="1"/>
</dbReference>
<dbReference type="PROSITE" id="PS00154">
    <property type="entry name" value="ATPASE_E1_E2"/>
    <property type="match status" value="1"/>
</dbReference>
<feature type="transmembrane region" description="Helical" evidence="11">
    <location>
        <begin position="149"/>
        <end position="170"/>
    </location>
</feature>
<dbReference type="CDD" id="cd00371">
    <property type="entry name" value="HMA"/>
    <property type="match status" value="1"/>
</dbReference>
<dbReference type="InterPro" id="IPR023298">
    <property type="entry name" value="ATPase_P-typ_TM_dom_sf"/>
</dbReference>
<dbReference type="SUPFAM" id="SSF56784">
    <property type="entry name" value="HAD-like"/>
    <property type="match status" value="1"/>
</dbReference>
<dbReference type="InterPro" id="IPR059000">
    <property type="entry name" value="ATPase_P-type_domA"/>
</dbReference>
<dbReference type="FunFam" id="2.70.150.10:FF:000002">
    <property type="entry name" value="Copper-transporting ATPase 1, putative"/>
    <property type="match status" value="1"/>
</dbReference>
<dbReference type="InterPro" id="IPR044492">
    <property type="entry name" value="P_typ_ATPase_HD_dom"/>
</dbReference>
<dbReference type="InterPro" id="IPR018303">
    <property type="entry name" value="ATPase_P-typ_P_site"/>
</dbReference>
<organism evidence="13 14">
    <name type="scientific">Streptobacillus felis</name>
    <dbReference type="NCBI Taxonomy" id="1384509"/>
    <lineage>
        <taxon>Bacteria</taxon>
        <taxon>Fusobacteriati</taxon>
        <taxon>Fusobacteriota</taxon>
        <taxon>Fusobacteriia</taxon>
        <taxon>Fusobacteriales</taxon>
        <taxon>Leptotrichiaceae</taxon>
        <taxon>Streptobacillus</taxon>
    </lineage>
</organism>
<keyword evidence="8" id="KW-1278">Translocase</keyword>
<reference evidence="13 14" key="1">
    <citation type="submission" date="2020-05" db="EMBL/GenBank/DDBJ databases">
        <title>Streptobacillus felis strain LHL191014123.</title>
        <authorList>
            <person name="Fawzy A."/>
            <person name="Rau J."/>
            <person name="Risse K."/>
            <person name="Schauerte N."/>
            <person name="Geiger C."/>
            <person name="Blom J."/>
            <person name="Imirzalioglu C."/>
            <person name="Falgenhauer J."/>
            <person name="Bach A."/>
            <person name="Herden C."/>
            <person name="Eisenberg T."/>
        </authorList>
    </citation>
    <scope>NUCLEOTIDE SEQUENCE [LARGE SCALE GENOMIC DNA]</scope>
    <source>
        <strain evidence="13 14">LHL191014123</strain>
    </source>
</reference>
<dbReference type="PANTHER" id="PTHR43520">
    <property type="entry name" value="ATP7, ISOFORM B"/>
    <property type="match status" value="1"/>
</dbReference>
<keyword evidence="9 11" id="KW-1133">Transmembrane helix</keyword>
<dbReference type="NCBIfam" id="TIGR01494">
    <property type="entry name" value="ATPase_P-type"/>
    <property type="match status" value="1"/>
</dbReference>
<dbReference type="InterPro" id="IPR001757">
    <property type="entry name" value="P_typ_ATPase"/>
</dbReference>
<evidence type="ECO:0000259" key="12">
    <source>
        <dbReference type="PROSITE" id="PS50846"/>
    </source>
</evidence>
<comment type="subcellular location">
    <subcellularLocation>
        <location evidence="11">Cell membrane</location>
    </subcellularLocation>
    <subcellularLocation>
        <location evidence="1">Endomembrane system</location>
        <topology evidence="1">Multi-pass membrane protein</topology>
    </subcellularLocation>
</comment>
<dbReference type="PANTHER" id="PTHR43520:SF8">
    <property type="entry name" value="P-TYPE CU(+) TRANSPORTER"/>
    <property type="match status" value="1"/>
</dbReference>
<dbReference type="NCBIfam" id="TIGR01525">
    <property type="entry name" value="ATPase-IB_hvy"/>
    <property type="match status" value="1"/>
</dbReference>
<evidence type="ECO:0000256" key="1">
    <source>
        <dbReference type="ARBA" id="ARBA00004127"/>
    </source>
</evidence>
<dbReference type="Gene3D" id="3.30.70.100">
    <property type="match status" value="1"/>
</dbReference>
<dbReference type="InterPro" id="IPR023214">
    <property type="entry name" value="HAD_sf"/>
</dbReference>
<dbReference type="Gene3D" id="3.40.50.1000">
    <property type="entry name" value="HAD superfamily/HAD-like"/>
    <property type="match status" value="1"/>
</dbReference>
<feature type="domain" description="HMA" evidence="12">
    <location>
        <begin position="2"/>
        <end position="68"/>
    </location>
</feature>
<dbReference type="Gene3D" id="3.40.1110.10">
    <property type="entry name" value="Calcium-transporting ATPase, cytoplasmic domain N"/>
    <property type="match status" value="1"/>
</dbReference>
<dbReference type="GO" id="GO:0043682">
    <property type="term" value="F:P-type divalent copper transporter activity"/>
    <property type="evidence" value="ECO:0007669"/>
    <property type="project" value="TreeGrafter"/>
</dbReference>
<keyword evidence="4 11" id="KW-0812">Transmembrane</keyword>
<keyword evidence="5 11" id="KW-0479">Metal-binding</keyword>
<dbReference type="PROSITE" id="PS50846">
    <property type="entry name" value="HMA_2"/>
    <property type="match status" value="1"/>
</dbReference>
<dbReference type="FunFam" id="3.30.70.100:FF:000001">
    <property type="entry name" value="ATPase copper transporting beta"/>
    <property type="match status" value="1"/>
</dbReference>
<evidence type="ECO:0000256" key="2">
    <source>
        <dbReference type="ARBA" id="ARBA00006024"/>
    </source>
</evidence>
<feature type="transmembrane region" description="Helical" evidence="11">
    <location>
        <begin position="696"/>
        <end position="718"/>
    </location>
</feature>
<dbReference type="Proteomes" id="UP000526184">
    <property type="component" value="Unassembled WGS sequence"/>
</dbReference>
<gene>
    <name evidence="13" type="ORF">HP397_01020</name>
</gene>